<comment type="caution">
    <text evidence="2">The sequence shown here is derived from an EMBL/GenBank/DDBJ whole genome shotgun (WGS) entry which is preliminary data.</text>
</comment>
<dbReference type="AlphaFoldDB" id="A0A8S2WFN7"/>
<proteinExistence type="predicted"/>
<protein>
    <submittedName>
        <fullName evidence="2">Uncharacterized protein</fullName>
    </submittedName>
</protein>
<feature type="non-terminal residue" evidence="2">
    <location>
        <position position="81"/>
    </location>
</feature>
<dbReference type="Proteomes" id="UP000681967">
    <property type="component" value="Unassembled WGS sequence"/>
</dbReference>
<feature type="compositionally biased region" description="Low complexity" evidence="1">
    <location>
        <begin position="55"/>
        <end position="75"/>
    </location>
</feature>
<sequence length="81" mass="8939">SSWALSTANRPDSRYSQRSGDSSTFHSLNRFSIAPQMHSTTNISQQLCSPKRHSTVTYESSTTTSTNNSNIQSSSMPSDYT</sequence>
<reference evidence="2" key="1">
    <citation type="submission" date="2021-02" db="EMBL/GenBank/DDBJ databases">
        <authorList>
            <person name="Nowell W R."/>
        </authorList>
    </citation>
    <scope>NUCLEOTIDE SEQUENCE</scope>
</reference>
<feature type="compositionally biased region" description="Polar residues" evidence="1">
    <location>
        <begin position="37"/>
        <end position="48"/>
    </location>
</feature>
<gene>
    <name evidence="2" type="ORF">BYL167_LOCUS33289</name>
    <name evidence="3" type="ORF">GIL414_LOCUS40117</name>
</gene>
<dbReference type="EMBL" id="CAJOBJ010110388">
    <property type="protein sequence ID" value="CAF4628801.1"/>
    <property type="molecule type" value="Genomic_DNA"/>
</dbReference>
<evidence type="ECO:0000313" key="3">
    <source>
        <dbReference type="EMBL" id="CAF4628801.1"/>
    </source>
</evidence>
<feature type="non-terminal residue" evidence="2">
    <location>
        <position position="1"/>
    </location>
</feature>
<feature type="compositionally biased region" description="Polar residues" evidence="1">
    <location>
        <begin position="1"/>
        <end position="30"/>
    </location>
</feature>
<evidence type="ECO:0000256" key="1">
    <source>
        <dbReference type="SAM" id="MobiDB-lite"/>
    </source>
</evidence>
<organism evidence="2 4">
    <name type="scientific">Rotaria magnacalcarata</name>
    <dbReference type="NCBI Taxonomy" id="392030"/>
    <lineage>
        <taxon>Eukaryota</taxon>
        <taxon>Metazoa</taxon>
        <taxon>Spiralia</taxon>
        <taxon>Gnathifera</taxon>
        <taxon>Rotifera</taxon>
        <taxon>Eurotatoria</taxon>
        <taxon>Bdelloidea</taxon>
        <taxon>Philodinida</taxon>
        <taxon>Philodinidae</taxon>
        <taxon>Rotaria</taxon>
    </lineage>
</organism>
<evidence type="ECO:0000313" key="4">
    <source>
        <dbReference type="Proteomes" id="UP000681967"/>
    </source>
</evidence>
<evidence type="ECO:0000313" key="2">
    <source>
        <dbReference type="EMBL" id="CAF4440253.1"/>
    </source>
</evidence>
<dbReference type="EMBL" id="CAJOBH010064176">
    <property type="protein sequence ID" value="CAF4440253.1"/>
    <property type="molecule type" value="Genomic_DNA"/>
</dbReference>
<dbReference type="Proteomes" id="UP000681720">
    <property type="component" value="Unassembled WGS sequence"/>
</dbReference>
<name>A0A8S2WFN7_9BILA</name>
<feature type="region of interest" description="Disordered" evidence="1">
    <location>
        <begin position="1"/>
        <end position="81"/>
    </location>
</feature>
<accession>A0A8S2WFN7</accession>